<accession>A0A419F0N3</accession>
<dbReference type="Gene3D" id="3.50.50.60">
    <property type="entry name" value="FAD/NAD(P)-binding domain"/>
    <property type="match status" value="2"/>
</dbReference>
<dbReference type="InterPro" id="IPR049516">
    <property type="entry name" value="FAD-depend_C"/>
</dbReference>
<dbReference type="GO" id="GO:0016491">
    <property type="term" value="F:oxidoreductase activity"/>
    <property type="evidence" value="ECO:0007669"/>
    <property type="project" value="InterPro"/>
</dbReference>
<dbReference type="EMBL" id="QZKI01000060">
    <property type="protein sequence ID" value="RJP71393.1"/>
    <property type="molecule type" value="Genomic_DNA"/>
</dbReference>
<evidence type="ECO:0000313" key="4">
    <source>
        <dbReference type="Proteomes" id="UP000285961"/>
    </source>
</evidence>
<dbReference type="PANTHER" id="PTHR43106:SF1">
    <property type="entry name" value="DEHYDROGENASE-RELATED"/>
    <property type="match status" value="1"/>
</dbReference>
<dbReference type="Pfam" id="PF07992">
    <property type="entry name" value="Pyr_redox_2"/>
    <property type="match status" value="1"/>
</dbReference>
<dbReference type="Pfam" id="PF21688">
    <property type="entry name" value="FAD-depend_C"/>
    <property type="match status" value="1"/>
</dbReference>
<evidence type="ECO:0000313" key="3">
    <source>
        <dbReference type="EMBL" id="RJP71393.1"/>
    </source>
</evidence>
<organism evidence="3 4">
    <name type="scientific">Candidatus Abyssobacteria bacterium SURF_17</name>
    <dbReference type="NCBI Taxonomy" id="2093361"/>
    <lineage>
        <taxon>Bacteria</taxon>
        <taxon>Pseudomonadati</taxon>
        <taxon>Candidatus Hydrogenedentota</taxon>
        <taxon>Candidatus Abyssobacteria</taxon>
    </lineage>
</organism>
<name>A0A419F0N3_9BACT</name>
<dbReference type="InterPro" id="IPR023753">
    <property type="entry name" value="FAD/NAD-binding_dom"/>
</dbReference>
<dbReference type="Proteomes" id="UP000285961">
    <property type="component" value="Unassembled WGS sequence"/>
</dbReference>
<dbReference type="InterPro" id="IPR028348">
    <property type="entry name" value="FAD-binding_protein"/>
</dbReference>
<dbReference type="InterPro" id="IPR036188">
    <property type="entry name" value="FAD/NAD-bd_sf"/>
</dbReference>
<feature type="domain" description="FAD-dependent protein C-terminal" evidence="2">
    <location>
        <begin position="253"/>
        <end position="408"/>
    </location>
</feature>
<comment type="caution">
    <text evidence="3">The sequence shown here is derived from an EMBL/GenBank/DDBJ whole genome shotgun (WGS) entry which is preliminary data.</text>
</comment>
<sequence length="463" mass="51563">MAAKYDVVIVGAGPAGMFAARELIRAKLKVVVIDRGRDVAERHCEMEYAGICQTCDPCNILCGVGGAGTFSDGTLNLRPDVGGNLRDYTKDDAQAWNLVHKVDKTFLEYGVRNELAGSGEEDVRELKKRAASVGVNFVEIRQRHIGSDFTQKVISDFKQDLDRAGVEFRLETRVHDVWLRNGECCGAILENGKRVSARNVLLAPGRVGSSWMNELVKRHKIEARYAPIDIGVRVEVPSIVMDWVTGINRDPKFHIRTSHHDDFVRTFCTNRNGFVVKERYDDIIGVNGHAFRDKNSENTNFALLVTIDLTEPLENTTIYGEYVGRLAYTLGGGKPILQRMGDLRRGRRSTPERIARNMIQNTLRDITPGDIAMALPHRIVMDLVESLETLDKIIPGVASDSTLLYAPEIKFYSMKVKVNRQLESSIPHLFVAGDGTGLSRDIVNASATGILAGRGIIHEYKRK</sequence>
<feature type="domain" description="FAD/NAD(P)-binding" evidence="1">
    <location>
        <begin position="5"/>
        <end position="48"/>
    </location>
</feature>
<proteinExistence type="predicted"/>
<evidence type="ECO:0000259" key="2">
    <source>
        <dbReference type="Pfam" id="PF21688"/>
    </source>
</evidence>
<gene>
    <name evidence="3" type="ORF">C4532_07675</name>
</gene>
<dbReference type="PRINTS" id="PR00368">
    <property type="entry name" value="FADPNR"/>
</dbReference>
<dbReference type="AlphaFoldDB" id="A0A419F0N3"/>
<evidence type="ECO:0000259" key="1">
    <source>
        <dbReference type="Pfam" id="PF07992"/>
    </source>
</evidence>
<dbReference type="PANTHER" id="PTHR43106">
    <property type="entry name" value="DEHYDROGENASE-RELATED"/>
    <property type="match status" value="1"/>
</dbReference>
<reference evidence="3 4" key="1">
    <citation type="journal article" date="2017" name="ISME J.">
        <title>Energy and carbon metabolisms in a deep terrestrial subsurface fluid microbial community.</title>
        <authorList>
            <person name="Momper L."/>
            <person name="Jungbluth S.P."/>
            <person name="Lee M.D."/>
            <person name="Amend J.P."/>
        </authorList>
    </citation>
    <scope>NUCLEOTIDE SEQUENCE [LARGE SCALE GENOMIC DNA]</scope>
    <source>
        <strain evidence="3">SURF_17</strain>
    </source>
</reference>
<protein>
    <submittedName>
        <fullName evidence="3">NAD(P)/FAD-dependent oxidoreductase</fullName>
    </submittedName>
</protein>
<dbReference type="SUPFAM" id="SSF51905">
    <property type="entry name" value="FAD/NAD(P)-binding domain"/>
    <property type="match status" value="1"/>
</dbReference>
<dbReference type="PIRSF" id="PIRSF038984">
    <property type="entry name" value="FAD_binding_protein"/>
    <property type="match status" value="1"/>
</dbReference>